<organism evidence="1 2">
    <name type="scientific">Rhamnusium bicolor</name>
    <dbReference type="NCBI Taxonomy" id="1586634"/>
    <lineage>
        <taxon>Eukaryota</taxon>
        <taxon>Metazoa</taxon>
        <taxon>Ecdysozoa</taxon>
        <taxon>Arthropoda</taxon>
        <taxon>Hexapoda</taxon>
        <taxon>Insecta</taxon>
        <taxon>Pterygota</taxon>
        <taxon>Neoptera</taxon>
        <taxon>Endopterygota</taxon>
        <taxon>Coleoptera</taxon>
        <taxon>Polyphaga</taxon>
        <taxon>Cucujiformia</taxon>
        <taxon>Chrysomeloidea</taxon>
        <taxon>Cerambycidae</taxon>
        <taxon>Lepturinae</taxon>
        <taxon>Rhagiini</taxon>
        <taxon>Rhamnusium</taxon>
    </lineage>
</organism>
<name>A0AAV8X0E9_9CUCU</name>
<comment type="caution">
    <text evidence="1">The sequence shown here is derived from an EMBL/GenBank/DDBJ whole genome shotgun (WGS) entry which is preliminary data.</text>
</comment>
<dbReference type="Proteomes" id="UP001162156">
    <property type="component" value="Unassembled WGS sequence"/>
</dbReference>
<evidence type="ECO:0000313" key="2">
    <source>
        <dbReference type="Proteomes" id="UP001162156"/>
    </source>
</evidence>
<reference evidence="1" key="1">
    <citation type="journal article" date="2023" name="Insect Mol. Biol.">
        <title>Genome sequencing provides insights into the evolution of gene families encoding plant cell wall-degrading enzymes in longhorned beetles.</title>
        <authorList>
            <person name="Shin N.R."/>
            <person name="Okamura Y."/>
            <person name="Kirsch R."/>
            <person name="Pauchet Y."/>
        </authorList>
    </citation>
    <scope>NUCLEOTIDE SEQUENCE</scope>
    <source>
        <strain evidence="1">RBIC_L_NR</strain>
    </source>
</reference>
<sequence>MYHEIKNDEDDGDEIEYDDDNSYMYRMPQPDPAIDTSRIDEIPAKEPKFHAMPLKSALKKKVEAGLGASKYPYPGK</sequence>
<dbReference type="AlphaFoldDB" id="A0AAV8X0E9"/>
<accession>A0AAV8X0E9</accession>
<evidence type="ECO:0000313" key="1">
    <source>
        <dbReference type="EMBL" id="KAJ8932454.1"/>
    </source>
</evidence>
<gene>
    <name evidence="1" type="ORF">NQ314_014636</name>
</gene>
<keyword evidence="2" id="KW-1185">Reference proteome</keyword>
<protein>
    <submittedName>
        <fullName evidence="1">Uncharacterized protein</fullName>
    </submittedName>
</protein>
<proteinExistence type="predicted"/>
<dbReference type="EMBL" id="JANEYF010004045">
    <property type="protein sequence ID" value="KAJ8932454.1"/>
    <property type="molecule type" value="Genomic_DNA"/>
</dbReference>